<dbReference type="Proteomes" id="UP000255283">
    <property type="component" value="Unassembled WGS sequence"/>
</dbReference>
<gene>
    <name evidence="5" type="ORF">NCTC13063_01789</name>
</gene>
<keyword evidence="3" id="KW-0804">Transcription</keyword>
<dbReference type="InterPro" id="IPR009057">
    <property type="entry name" value="Homeodomain-like_sf"/>
</dbReference>
<evidence type="ECO:0000256" key="1">
    <source>
        <dbReference type="ARBA" id="ARBA00023015"/>
    </source>
</evidence>
<evidence type="ECO:0000313" key="6">
    <source>
        <dbReference type="Proteomes" id="UP000255283"/>
    </source>
</evidence>
<dbReference type="PANTHER" id="PTHR43280:SF32">
    <property type="entry name" value="TRANSCRIPTIONAL REGULATORY PROTEIN"/>
    <property type="match status" value="1"/>
</dbReference>
<keyword evidence="1" id="KW-0805">Transcription regulation</keyword>
<dbReference type="SUPFAM" id="SSF51215">
    <property type="entry name" value="Regulatory protein AraC"/>
    <property type="match status" value="1"/>
</dbReference>
<comment type="caution">
    <text evidence="5">The sequence shown here is derived from an EMBL/GenBank/DDBJ whole genome shotgun (WGS) entry which is preliminary data.</text>
</comment>
<dbReference type="RefSeq" id="WP_115153905.1">
    <property type="nucleotide sequence ID" value="NZ_DBFWLE010000015.1"/>
</dbReference>
<name>A0AAQ1ZIS8_9BACT</name>
<dbReference type="SMART" id="SM00342">
    <property type="entry name" value="HTH_ARAC"/>
    <property type="match status" value="1"/>
</dbReference>
<reference evidence="5 6" key="1">
    <citation type="submission" date="2018-06" db="EMBL/GenBank/DDBJ databases">
        <authorList>
            <consortium name="Pathogen Informatics"/>
            <person name="Doyle S."/>
        </authorList>
    </citation>
    <scope>NUCLEOTIDE SEQUENCE [LARGE SCALE GENOMIC DNA]</scope>
    <source>
        <strain evidence="5 6">NCTC13063</strain>
    </source>
</reference>
<evidence type="ECO:0000256" key="2">
    <source>
        <dbReference type="ARBA" id="ARBA00023125"/>
    </source>
</evidence>
<evidence type="ECO:0000256" key="3">
    <source>
        <dbReference type="ARBA" id="ARBA00023163"/>
    </source>
</evidence>
<protein>
    <submittedName>
        <fullName evidence="5">DNA-binding transcriptional regulator AraC</fullName>
    </submittedName>
</protein>
<dbReference type="Gene3D" id="1.10.10.60">
    <property type="entry name" value="Homeodomain-like"/>
    <property type="match status" value="1"/>
</dbReference>
<proteinExistence type="predicted"/>
<dbReference type="InterPro" id="IPR018060">
    <property type="entry name" value="HTH_AraC"/>
</dbReference>
<accession>A0AAQ1ZIS8</accession>
<evidence type="ECO:0000313" key="5">
    <source>
        <dbReference type="EMBL" id="SUB80504.1"/>
    </source>
</evidence>
<evidence type="ECO:0000259" key="4">
    <source>
        <dbReference type="PROSITE" id="PS01124"/>
    </source>
</evidence>
<organism evidence="5 6">
    <name type="scientific">Segatella buccae</name>
    <dbReference type="NCBI Taxonomy" id="28126"/>
    <lineage>
        <taxon>Bacteria</taxon>
        <taxon>Pseudomonadati</taxon>
        <taxon>Bacteroidota</taxon>
        <taxon>Bacteroidia</taxon>
        <taxon>Bacteroidales</taxon>
        <taxon>Prevotellaceae</taxon>
        <taxon>Segatella</taxon>
    </lineage>
</organism>
<sequence length="292" mass="33800">MDKGTDIINITNTKKLYKKGSYMDNDLLLFDEVAELPLPTDPRKMDCILMALCLRGKVQYTIDTVEHTVNAGDMIIVSEGQVIADYLMSRDCSGIAVMISGDFFRGVIAGVHEMSSLFIFSRSHPVCSLHNDEAKNIISYYHLLKEKVNDKHHHFRRDMVRMLMGMVVYDLSNVIYRIQNTPERKLTRAESIFSKFIQLLEANFKSERRVSWYGRQLCITPKYLSETVKGVSHRTPNEWIDYYITLELRVQLKNTTKSIKEIAQELQFANQSFLGKYFKEHVGMSPSAYRRS</sequence>
<dbReference type="GO" id="GO:0043565">
    <property type="term" value="F:sequence-specific DNA binding"/>
    <property type="evidence" value="ECO:0007669"/>
    <property type="project" value="InterPro"/>
</dbReference>
<dbReference type="Pfam" id="PF12833">
    <property type="entry name" value="HTH_18"/>
    <property type="match status" value="1"/>
</dbReference>
<dbReference type="GO" id="GO:0003700">
    <property type="term" value="F:DNA-binding transcription factor activity"/>
    <property type="evidence" value="ECO:0007669"/>
    <property type="project" value="InterPro"/>
</dbReference>
<dbReference type="InterPro" id="IPR037923">
    <property type="entry name" value="HTH-like"/>
</dbReference>
<dbReference type="PANTHER" id="PTHR43280">
    <property type="entry name" value="ARAC-FAMILY TRANSCRIPTIONAL REGULATOR"/>
    <property type="match status" value="1"/>
</dbReference>
<feature type="domain" description="HTH araC/xylS-type" evidence="4">
    <location>
        <begin position="194"/>
        <end position="292"/>
    </location>
</feature>
<dbReference type="PROSITE" id="PS01124">
    <property type="entry name" value="HTH_ARAC_FAMILY_2"/>
    <property type="match status" value="1"/>
</dbReference>
<dbReference type="SUPFAM" id="SSF46689">
    <property type="entry name" value="Homeodomain-like"/>
    <property type="match status" value="1"/>
</dbReference>
<dbReference type="EMBL" id="UGTJ01000001">
    <property type="protein sequence ID" value="SUB80504.1"/>
    <property type="molecule type" value="Genomic_DNA"/>
</dbReference>
<keyword evidence="2 5" id="KW-0238">DNA-binding</keyword>
<dbReference type="AlphaFoldDB" id="A0AAQ1ZIS8"/>